<dbReference type="GO" id="GO:0016810">
    <property type="term" value="F:hydrolase activity, acting on carbon-nitrogen (but not peptide) bonds"/>
    <property type="evidence" value="ECO:0007669"/>
    <property type="project" value="InterPro"/>
</dbReference>
<keyword evidence="3" id="KW-1185">Reference proteome</keyword>
<dbReference type="Gene3D" id="2.30.40.10">
    <property type="entry name" value="Urease, subunit C, domain 1"/>
    <property type="match status" value="1"/>
</dbReference>
<gene>
    <name evidence="2" type="ORF">EV139_1524</name>
</gene>
<dbReference type="SUPFAM" id="SSF51338">
    <property type="entry name" value="Composite domain of metallo-dependent hydrolases"/>
    <property type="match status" value="1"/>
</dbReference>
<name>A0A4Q7U0Q7_9MICO</name>
<reference evidence="2 3" key="1">
    <citation type="journal article" date="2015" name="Stand. Genomic Sci.">
        <title>Genomic Encyclopedia of Bacterial and Archaeal Type Strains, Phase III: the genomes of soil and plant-associated and newly described type strains.</title>
        <authorList>
            <person name="Whitman W.B."/>
            <person name="Woyke T."/>
            <person name="Klenk H.P."/>
            <person name="Zhou Y."/>
            <person name="Lilburn T.G."/>
            <person name="Beck B.J."/>
            <person name="De Vos P."/>
            <person name="Vandamme P."/>
            <person name="Eisen J.A."/>
            <person name="Garrity G."/>
            <person name="Hugenholtz P."/>
            <person name="Kyrpides N.C."/>
        </authorList>
    </citation>
    <scope>NUCLEOTIDE SEQUENCE [LARGE SCALE GENOMIC DNA]</scope>
    <source>
        <strain evidence="2 3">RF6</strain>
    </source>
</reference>
<dbReference type="InterPro" id="IPR033932">
    <property type="entry name" value="YtcJ-like"/>
</dbReference>
<evidence type="ECO:0000313" key="3">
    <source>
        <dbReference type="Proteomes" id="UP000291832"/>
    </source>
</evidence>
<dbReference type="InterPro" id="IPR011059">
    <property type="entry name" value="Metal-dep_hydrolase_composite"/>
</dbReference>
<dbReference type="RefSeq" id="WP_130453719.1">
    <property type="nucleotide sequence ID" value="NZ_QYAG01000001.1"/>
</dbReference>
<dbReference type="PANTHER" id="PTHR22642">
    <property type="entry name" value="IMIDAZOLONEPROPIONASE"/>
    <property type="match status" value="1"/>
</dbReference>
<comment type="caution">
    <text evidence="2">The sequence shown here is derived from an EMBL/GenBank/DDBJ whole genome shotgun (WGS) entry which is preliminary data.</text>
</comment>
<evidence type="ECO:0000259" key="1">
    <source>
        <dbReference type="Pfam" id="PF07969"/>
    </source>
</evidence>
<dbReference type="AlphaFoldDB" id="A0A4Q7U0Q7"/>
<dbReference type="Gene3D" id="3.20.20.140">
    <property type="entry name" value="Metal-dependent hydrolases"/>
    <property type="match status" value="1"/>
</dbReference>
<dbReference type="InterPro" id="IPR032466">
    <property type="entry name" value="Metal_Hydrolase"/>
</dbReference>
<accession>A0A4Q7U0Q7</accession>
<dbReference type="EMBL" id="SHKI01000004">
    <property type="protein sequence ID" value="RZT66098.1"/>
    <property type="molecule type" value="Genomic_DNA"/>
</dbReference>
<dbReference type="OrthoDB" id="3173428at2"/>
<dbReference type="Pfam" id="PF07969">
    <property type="entry name" value="Amidohydro_3"/>
    <property type="match status" value="1"/>
</dbReference>
<sequence>MRKLAFTQAPAFTAPTIVTAAKIHTLDDESSAPEAFLVIGDRIRAVSSIAECRTAAAAVSAIEPELVDLGDTTIVPGFIDAHAHPLMLGQMMSWVDCGPEKAGSIPEIVALLSEAAKTLPAGRPIRGYGYEQRNLAERRHPTRFELDEVATDREVYLMNASGHGGVVNSYTFELHGVTKDTPNPKGGEFFRDADGELTGELSDAACNVLTGLEGVKIGHHGPNFHLADEPAEHKLQLAAAQENFLAGGVTTIGDAQVSRREFDMYLRLAESGDLKVRVSMYLLSHLLDEAIEMGLHGQFGNEHLSFAGIKFYSDGTLGGWTAYFPDGYVGDPCRTGQLYHDPRDYTELIAKAHRVGLQTATHSQSPTALEMVISAIEAAQAERPDADARHRIEHCGLPTLEQIDRMAKAGIMPVNQPQHHYNWGEGVEQAIGTPGERFNPLGDFERAGVPVTISSDAPVADPRPMEAIQAAVSRITRRGTQLGSDDLAVSLDTALRGHTISAARALGREDELGSIEVGKRADFAVLDRDPFNTPIPELAAVTVASTWVGGERVF</sequence>
<dbReference type="InterPro" id="IPR013108">
    <property type="entry name" value="Amidohydro_3"/>
</dbReference>
<dbReference type="Proteomes" id="UP000291832">
    <property type="component" value="Unassembled WGS sequence"/>
</dbReference>
<evidence type="ECO:0000313" key="2">
    <source>
        <dbReference type="EMBL" id="RZT66098.1"/>
    </source>
</evidence>
<proteinExistence type="predicted"/>
<dbReference type="PANTHER" id="PTHR22642:SF2">
    <property type="entry name" value="PROTEIN LONG AFTER FAR-RED 3"/>
    <property type="match status" value="1"/>
</dbReference>
<dbReference type="CDD" id="cd01300">
    <property type="entry name" value="YtcJ_like"/>
    <property type="match status" value="1"/>
</dbReference>
<dbReference type="SUPFAM" id="SSF51556">
    <property type="entry name" value="Metallo-dependent hydrolases"/>
    <property type="match status" value="1"/>
</dbReference>
<organism evidence="2 3">
    <name type="scientific">Leucobacter luti</name>
    <dbReference type="NCBI Taxonomy" id="340320"/>
    <lineage>
        <taxon>Bacteria</taxon>
        <taxon>Bacillati</taxon>
        <taxon>Actinomycetota</taxon>
        <taxon>Actinomycetes</taxon>
        <taxon>Micrococcales</taxon>
        <taxon>Microbacteriaceae</taxon>
        <taxon>Leucobacter</taxon>
    </lineage>
</organism>
<feature type="domain" description="Amidohydrolase 3" evidence="1">
    <location>
        <begin position="65"/>
        <end position="554"/>
    </location>
</feature>
<protein>
    <recommendedName>
        <fullName evidence="1">Amidohydrolase 3 domain-containing protein</fullName>
    </recommendedName>
</protein>
<dbReference type="Gene3D" id="3.10.310.70">
    <property type="match status" value="1"/>
</dbReference>